<evidence type="ECO:0000256" key="2">
    <source>
        <dbReference type="ARBA" id="ARBA00012782"/>
    </source>
</evidence>
<evidence type="ECO:0000256" key="1">
    <source>
        <dbReference type="ARBA" id="ARBA00006773"/>
    </source>
</evidence>
<dbReference type="RefSeq" id="WP_196125325.1">
    <property type="nucleotide sequence ID" value="NZ_JADPMR010000004.1"/>
</dbReference>
<dbReference type="SUPFAM" id="SSF51556">
    <property type="entry name" value="Metallo-dependent hydrolases"/>
    <property type="match status" value="1"/>
</dbReference>
<dbReference type="Gene3D" id="3.20.20.140">
    <property type="entry name" value="Metal-dependent hydrolases"/>
    <property type="match status" value="1"/>
</dbReference>
<dbReference type="EC" id="3.5.4.2" evidence="2 6"/>
<comment type="catalytic activity">
    <reaction evidence="5 6">
        <text>adenine + H2O + H(+) = hypoxanthine + NH4(+)</text>
        <dbReference type="Rhea" id="RHEA:23688"/>
        <dbReference type="ChEBI" id="CHEBI:15377"/>
        <dbReference type="ChEBI" id="CHEBI:15378"/>
        <dbReference type="ChEBI" id="CHEBI:16708"/>
        <dbReference type="ChEBI" id="CHEBI:17368"/>
        <dbReference type="ChEBI" id="CHEBI:28938"/>
        <dbReference type="EC" id="3.5.4.2"/>
    </reaction>
</comment>
<dbReference type="GO" id="GO:0000034">
    <property type="term" value="F:adenine deaminase activity"/>
    <property type="evidence" value="ECO:0007669"/>
    <property type="project" value="UniProtKB-EC"/>
</dbReference>
<dbReference type="InterPro" id="IPR032466">
    <property type="entry name" value="Metal_Hydrolase"/>
</dbReference>
<proteinExistence type="inferred from homology"/>
<evidence type="ECO:0000259" key="8">
    <source>
        <dbReference type="Pfam" id="PF13382"/>
    </source>
</evidence>
<dbReference type="Proteomes" id="UP000597206">
    <property type="component" value="Unassembled WGS sequence"/>
</dbReference>
<dbReference type="HAMAP" id="MF_01518">
    <property type="entry name" value="Adenine_deamin"/>
    <property type="match status" value="1"/>
</dbReference>
<dbReference type="InterPro" id="IPR026912">
    <property type="entry name" value="Adenine_deam_C"/>
</dbReference>
<evidence type="ECO:0000259" key="7">
    <source>
        <dbReference type="Pfam" id="PF01979"/>
    </source>
</evidence>
<dbReference type="InterPro" id="IPR011059">
    <property type="entry name" value="Metal-dep_hydrolase_composite"/>
</dbReference>
<gene>
    <name evidence="6 9" type="primary">ade</name>
    <name evidence="9" type="ORF">I1A42_23275</name>
</gene>
<name>A0ABS0GLQ9_9VIBR</name>
<dbReference type="EMBL" id="JADPMR010000004">
    <property type="protein sequence ID" value="MBF9003406.1"/>
    <property type="molecule type" value="Genomic_DNA"/>
</dbReference>
<dbReference type="Pfam" id="PF01979">
    <property type="entry name" value="Amidohydro_1"/>
    <property type="match status" value="1"/>
</dbReference>
<keyword evidence="10" id="KW-1185">Reference proteome</keyword>
<evidence type="ECO:0000256" key="3">
    <source>
        <dbReference type="ARBA" id="ARBA00022801"/>
    </source>
</evidence>
<evidence type="ECO:0000256" key="4">
    <source>
        <dbReference type="ARBA" id="ARBA00023211"/>
    </source>
</evidence>
<dbReference type="Pfam" id="PF13382">
    <property type="entry name" value="Adenine_deam_C"/>
    <property type="match status" value="1"/>
</dbReference>
<organism evidence="9 10">
    <name type="scientific">Vibrio nitrifigilis</name>
    <dbReference type="NCBI Taxonomy" id="2789781"/>
    <lineage>
        <taxon>Bacteria</taxon>
        <taxon>Pseudomonadati</taxon>
        <taxon>Pseudomonadota</taxon>
        <taxon>Gammaproteobacteria</taxon>
        <taxon>Vibrionales</taxon>
        <taxon>Vibrionaceae</taxon>
        <taxon>Vibrio</taxon>
    </lineage>
</organism>
<comment type="cofactor">
    <cofactor evidence="6">
        <name>Mn(2+)</name>
        <dbReference type="ChEBI" id="CHEBI:29035"/>
    </cofactor>
</comment>
<evidence type="ECO:0000313" key="9">
    <source>
        <dbReference type="EMBL" id="MBF9003406.1"/>
    </source>
</evidence>
<reference evidence="9 10" key="1">
    <citation type="submission" date="2020-11" db="EMBL/GenBank/DDBJ databases">
        <title>Vibrio nitrifigilis sp. nov., a marine nitrogen-fixing bacterium isolated from the lagoon sediment of an islet inside an atoll.</title>
        <authorList>
            <person name="Wang L.-T."/>
            <person name="Shieh W.Y."/>
        </authorList>
    </citation>
    <scope>NUCLEOTIDE SEQUENCE [LARGE SCALE GENOMIC DNA]</scope>
    <source>
        <strain evidence="9 10">NFV-1</strain>
    </source>
</reference>
<dbReference type="NCBIfam" id="TIGR01178">
    <property type="entry name" value="ade"/>
    <property type="match status" value="1"/>
</dbReference>
<feature type="domain" description="Amidohydrolase-related" evidence="7">
    <location>
        <begin position="79"/>
        <end position="364"/>
    </location>
</feature>
<comment type="caution">
    <text evidence="9">The sequence shown here is derived from an EMBL/GenBank/DDBJ whole genome shotgun (WGS) entry which is preliminary data.</text>
</comment>
<keyword evidence="3 6" id="KW-0378">Hydrolase</keyword>
<dbReference type="InterPro" id="IPR006679">
    <property type="entry name" value="Adenine_deam"/>
</dbReference>
<dbReference type="InterPro" id="IPR006680">
    <property type="entry name" value="Amidohydro-rel"/>
</dbReference>
<evidence type="ECO:0000256" key="5">
    <source>
        <dbReference type="ARBA" id="ARBA00047720"/>
    </source>
</evidence>
<sequence length="596" mass="64705">MRINPTNPQALIKAAQGHIAVDILLQNVQVVNLFTGEIAPGAVGIFEGMIAFVDFDPENLNRETLTYQAKQTIDGHGQYLIPGFIDAHLHIESTMMTPRHFSASVLPWGTTTVVIDPHEIGNVLGAEGVKYMAQSVSDLPIRYYVLAPSCVPALPGMESSGADFYATDIQQLTEAEGIFGIGEVMDFHGVLNNDARMVDILKQANQQHQYIQGHAPGMFGRRLNAYLCSGPTNDHESRSGQEAKDKMRLGMYVDARESSASQNVHDIVEAVKDFRYHDLLCLCTDDREASDILESGHMNYVVKTAIDAGLDPITAIRCATLHTARDLGVRNLGAVAPGYVADVQLIESLTEPRPSLVISHGQIVARDNQLVTPFASKMSPVEALNTVDNIPLLSESDLTITAPLQNGTVNVNVMHYLRPNGSLTEWRPTDITVKDGKLQLPEGHMFALVQNRYGLFDQRTLAVVSGFGLREGAIASTVSHDSHNLTAIFDTAANALVAIQQVIEQRGGIASCANGEVSANIPLQVAGLMSLEPCEVVAQQSEQMKAVLRYQGLTEAPNPTMRISTMALPVIPKAKLSDKGLIDVANHCFVPLFIDE</sequence>
<protein>
    <recommendedName>
        <fullName evidence="2 6">Adenine deaminase</fullName>
        <shortName evidence="6">Adenase</shortName>
        <shortName evidence="6">Adenine aminase</shortName>
        <ecNumber evidence="2 6">3.5.4.2</ecNumber>
    </recommendedName>
</protein>
<dbReference type="Gene3D" id="2.30.40.10">
    <property type="entry name" value="Urease, subunit C, domain 1"/>
    <property type="match status" value="1"/>
</dbReference>
<keyword evidence="4 6" id="KW-0464">Manganese</keyword>
<dbReference type="PANTHER" id="PTHR11113">
    <property type="entry name" value="N-ACETYLGLUCOSAMINE-6-PHOSPHATE DEACETYLASE"/>
    <property type="match status" value="1"/>
</dbReference>
<comment type="similarity">
    <text evidence="1 6">Belongs to the metallo-dependent hydrolases superfamily. Adenine deaminase family.</text>
</comment>
<evidence type="ECO:0000313" key="10">
    <source>
        <dbReference type="Proteomes" id="UP000597206"/>
    </source>
</evidence>
<feature type="domain" description="Adenine deaminase C-terminal" evidence="8">
    <location>
        <begin position="423"/>
        <end position="587"/>
    </location>
</feature>
<dbReference type="SUPFAM" id="SSF51338">
    <property type="entry name" value="Composite domain of metallo-dependent hydrolases"/>
    <property type="match status" value="1"/>
</dbReference>
<accession>A0ABS0GLQ9</accession>
<evidence type="ECO:0000256" key="6">
    <source>
        <dbReference type="HAMAP-Rule" id="MF_01518"/>
    </source>
</evidence>
<dbReference type="PANTHER" id="PTHR11113:SF2">
    <property type="entry name" value="ADENINE DEAMINASE"/>
    <property type="match status" value="1"/>
</dbReference>